<dbReference type="InterPro" id="IPR019734">
    <property type="entry name" value="TPR_rpt"/>
</dbReference>
<evidence type="ECO:0000256" key="8">
    <source>
        <dbReference type="SAM" id="MobiDB-lite"/>
    </source>
</evidence>
<feature type="domain" description="J" evidence="10">
    <location>
        <begin position="406"/>
        <end position="475"/>
    </location>
</feature>
<evidence type="ECO:0000256" key="4">
    <source>
        <dbReference type="ARBA" id="ARBA00022803"/>
    </source>
</evidence>
<keyword evidence="4 7" id="KW-0802">TPR repeat</keyword>
<keyword evidence="3" id="KW-0677">Repeat</keyword>
<dbReference type="Gene3D" id="1.25.40.10">
    <property type="entry name" value="Tetratricopeptide repeat domain"/>
    <property type="match status" value="1"/>
</dbReference>
<dbReference type="VEuPathDB" id="FungiDB:SAPIO_CDS4538"/>
<evidence type="ECO:0000256" key="1">
    <source>
        <dbReference type="ARBA" id="ARBA00004319"/>
    </source>
</evidence>
<dbReference type="InterPro" id="IPR051727">
    <property type="entry name" value="DnaJ_C3_Co-chaperones"/>
</dbReference>
<dbReference type="HOGENOM" id="CLU_015935_0_1_1"/>
<dbReference type="PANTHER" id="PTHR44140">
    <property type="entry name" value="LD25575P"/>
    <property type="match status" value="1"/>
</dbReference>
<dbReference type="OMA" id="PFAHFQH"/>
<dbReference type="RefSeq" id="XP_016643407.1">
    <property type="nucleotide sequence ID" value="XM_016787062.1"/>
</dbReference>
<dbReference type="GO" id="GO:0005788">
    <property type="term" value="C:endoplasmic reticulum lumen"/>
    <property type="evidence" value="ECO:0007669"/>
    <property type="project" value="UniProtKB-SubCell"/>
</dbReference>
<dbReference type="EMBL" id="JOWA01000092">
    <property type="protein sequence ID" value="KEZ43608.1"/>
    <property type="molecule type" value="Genomic_DNA"/>
</dbReference>
<dbReference type="SUPFAM" id="SSF46565">
    <property type="entry name" value="Chaperone J-domain"/>
    <property type="match status" value="1"/>
</dbReference>
<dbReference type="GeneID" id="27723610"/>
<gene>
    <name evidence="11" type="ORF">SAPIO_CDS4538</name>
</gene>
<dbReference type="InterPro" id="IPR011990">
    <property type="entry name" value="TPR-like_helical_dom_sf"/>
</dbReference>
<evidence type="ECO:0000256" key="7">
    <source>
        <dbReference type="PROSITE-ProRule" id="PRU00339"/>
    </source>
</evidence>
<dbReference type="OrthoDB" id="1726119at2759"/>
<accession>A0A084G8E6</accession>
<dbReference type="SMART" id="SM00271">
    <property type="entry name" value="DnaJ"/>
    <property type="match status" value="1"/>
</dbReference>
<dbReference type="SMART" id="SM00028">
    <property type="entry name" value="TPR"/>
    <property type="match status" value="6"/>
</dbReference>
<reference evidence="11 12" key="1">
    <citation type="journal article" date="2014" name="Genome Announc.">
        <title>Draft genome sequence of the pathogenic fungus Scedosporium apiospermum.</title>
        <authorList>
            <person name="Vandeputte P."/>
            <person name="Ghamrawi S."/>
            <person name="Rechenmann M."/>
            <person name="Iltis A."/>
            <person name="Giraud S."/>
            <person name="Fleury M."/>
            <person name="Thornton C."/>
            <person name="Delhaes L."/>
            <person name="Meyer W."/>
            <person name="Papon N."/>
            <person name="Bouchara J.P."/>
        </authorList>
    </citation>
    <scope>NUCLEOTIDE SEQUENCE [LARGE SCALE GENOMIC DNA]</scope>
    <source>
        <strain evidence="11 12">IHEM 14462</strain>
    </source>
</reference>
<comment type="subcellular location">
    <subcellularLocation>
        <location evidence="1">Endoplasmic reticulum lumen</location>
    </subcellularLocation>
</comment>
<evidence type="ECO:0000256" key="5">
    <source>
        <dbReference type="ARBA" id="ARBA00022824"/>
    </source>
</evidence>
<feature type="region of interest" description="Disordered" evidence="8">
    <location>
        <begin position="469"/>
        <end position="503"/>
    </location>
</feature>
<dbReference type="PROSITE" id="PS50076">
    <property type="entry name" value="DNAJ_2"/>
    <property type="match status" value="1"/>
</dbReference>
<dbReference type="PROSITE" id="PS50005">
    <property type="entry name" value="TPR"/>
    <property type="match status" value="4"/>
</dbReference>
<dbReference type="PANTHER" id="PTHR44140:SF2">
    <property type="entry name" value="LD25575P"/>
    <property type="match status" value="1"/>
</dbReference>
<dbReference type="FunFam" id="1.10.287.110:FF:000083">
    <property type="entry name" value="DnaJ and TPR domain protein"/>
    <property type="match status" value="1"/>
</dbReference>
<feature type="repeat" description="TPR" evidence="7">
    <location>
        <begin position="69"/>
        <end position="102"/>
    </location>
</feature>
<dbReference type="Pfam" id="PF13181">
    <property type="entry name" value="TPR_8"/>
    <property type="match status" value="1"/>
</dbReference>
<dbReference type="GO" id="GO:0051087">
    <property type="term" value="F:protein-folding chaperone binding"/>
    <property type="evidence" value="ECO:0007669"/>
    <property type="project" value="TreeGrafter"/>
</dbReference>
<sequence length="517" mass="57145">MHIPFSALAVAAGLLASPYAVNALSESDIPTDTPVSSLLSSAQAHLSRGETSEALVYYDAAVARDPSNYLTFFKRATTYLSLGRTNQATEDFNKVLALKPGFEGAHVQLAKIRTKAGDWEGAREQFILGGKSKGSQEISELDEAQVASELGRAAEQNGDWEACINHFNTAIAAAPRAASFRESRAHCRLETGALEAAITDMQHLLHLMPGDVTPHLKVAAMAFYSLGDLEMGLAQTRKCLQSDPDSKPCKKLFRQQKSVDKALEKATKALQSTKPASAVKVLVDSGDESGLITDIEEQVRELRDQGFLPPRGPVELQKRVLEMACQAYYEMNSKKAPEFCKKALQMDENSFYGLLQQGKDQFESEDYEAAIRTFERAAEVRPDRRDTVRSLLEKAKIALKRSKTKDYYKVLGVSHDADERQIKSAYRKASKQFHPDKAAHQGLSKEEAEKKMAAINEAYEVLSDPELRARFDRGDDPNDQSGQSNPFQGNPFHGGGHPFFFQNGHGGGQKFEFHYGF</sequence>
<dbReference type="CDD" id="cd06257">
    <property type="entry name" value="DnaJ"/>
    <property type="match status" value="1"/>
</dbReference>
<protein>
    <recommendedName>
        <fullName evidence="6">Tetratricopeptide repeat and J domain-containing co-chaperone DNJ1</fullName>
    </recommendedName>
</protein>
<dbReference type="Proteomes" id="UP000028545">
    <property type="component" value="Unassembled WGS sequence"/>
</dbReference>
<feature type="signal peptide" evidence="9">
    <location>
        <begin position="1"/>
        <end position="23"/>
    </location>
</feature>
<dbReference type="AlphaFoldDB" id="A0A084G8E6"/>
<evidence type="ECO:0000313" key="11">
    <source>
        <dbReference type="EMBL" id="KEZ43608.1"/>
    </source>
</evidence>
<evidence type="ECO:0000256" key="3">
    <source>
        <dbReference type="ARBA" id="ARBA00022737"/>
    </source>
</evidence>
<feature type="chain" id="PRO_5001775355" description="Tetratricopeptide repeat and J domain-containing co-chaperone DNJ1" evidence="9">
    <location>
        <begin position="24"/>
        <end position="517"/>
    </location>
</feature>
<dbReference type="GO" id="GO:0034975">
    <property type="term" value="P:protein folding in endoplasmic reticulum"/>
    <property type="evidence" value="ECO:0007669"/>
    <property type="project" value="TreeGrafter"/>
</dbReference>
<dbReference type="InterPro" id="IPR001623">
    <property type="entry name" value="DnaJ_domain"/>
</dbReference>
<dbReference type="KEGG" id="sapo:SAPIO_CDS4538"/>
<evidence type="ECO:0000259" key="10">
    <source>
        <dbReference type="PROSITE" id="PS50076"/>
    </source>
</evidence>
<comment type="caution">
    <text evidence="11">The sequence shown here is derived from an EMBL/GenBank/DDBJ whole genome shotgun (WGS) entry which is preliminary data.</text>
</comment>
<evidence type="ECO:0000256" key="9">
    <source>
        <dbReference type="SAM" id="SignalP"/>
    </source>
</evidence>
<dbReference type="SUPFAM" id="SSF48452">
    <property type="entry name" value="TPR-like"/>
    <property type="match status" value="2"/>
</dbReference>
<dbReference type="Gene3D" id="1.10.287.110">
    <property type="entry name" value="DnaJ domain"/>
    <property type="match status" value="1"/>
</dbReference>
<dbReference type="InterPro" id="IPR036869">
    <property type="entry name" value="J_dom_sf"/>
</dbReference>
<evidence type="ECO:0000313" key="12">
    <source>
        <dbReference type="Proteomes" id="UP000028545"/>
    </source>
</evidence>
<organism evidence="11 12">
    <name type="scientific">Pseudallescheria apiosperma</name>
    <name type="common">Scedosporium apiospermum</name>
    <dbReference type="NCBI Taxonomy" id="563466"/>
    <lineage>
        <taxon>Eukaryota</taxon>
        <taxon>Fungi</taxon>
        <taxon>Dikarya</taxon>
        <taxon>Ascomycota</taxon>
        <taxon>Pezizomycotina</taxon>
        <taxon>Sordariomycetes</taxon>
        <taxon>Hypocreomycetidae</taxon>
        <taxon>Microascales</taxon>
        <taxon>Microascaceae</taxon>
        <taxon>Scedosporium</taxon>
    </lineage>
</organism>
<feature type="repeat" description="TPR" evidence="7">
    <location>
        <begin position="351"/>
        <end position="384"/>
    </location>
</feature>
<proteinExistence type="predicted"/>
<dbReference type="Pfam" id="PF00226">
    <property type="entry name" value="DnaJ"/>
    <property type="match status" value="1"/>
</dbReference>
<evidence type="ECO:0000256" key="6">
    <source>
        <dbReference type="ARBA" id="ARBA00073740"/>
    </source>
</evidence>
<dbReference type="GO" id="GO:0051787">
    <property type="term" value="F:misfolded protein binding"/>
    <property type="evidence" value="ECO:0007669"/>
    <property type="project" value="TreeGrafter"/>
</dbReference>
<name>A0A084G8E6_PSEDA</name>
<keyword evidence="5" id="KW-0256">Endoplasmic reticulum</keyword>
<evidence type="ECO:0000256" key="2">
    <source>
        <dbReference type="ARBA" id="ARBA00022729"/>
    </source>
</evidence>
<feature type="repeat" description="TPR" evidence="7">
    <location>
        <begin position="144"/>
        <end position="177"/>
    </location>
</feature>
<dbReference type="PRINTS" id="PR00625">
    <property type="entry name" value="JDOMAIN"/>
</dbReference>
<keyword evidence="12" id="KW-1185">Reference proteome</keyword>
<dbReference type="Pfam" id="PF13432">
    <property type="entry name" value="TPR_16"/>
    <property type="match status" value="2"/>
</dbReference>
<keyword evidence="2 9" id="KW-0732">Signal</keyword>
<dbReference type="FunFam" id="1.25.40.10:FF:000224">
    <property type="entry name" value="DnaJ and TPR domain protein"/>
    <property type="match status" value="1"/>
</dbReference>
<feature type="repeat" description="TPR" evidence="7">
    <location>
        <begin position="35"/>
        <end position="68"/>
    </location>
</feature>